<evidence type="ECO:0000259" key="7">
    <source>
        <dbReference type="Pfam" id="PF00482"/>
    </source>
</evidence>
<keyword evidence="3 6" id="KW-0812">Transmembrane</keyword>
<feature type="transmembrane region" description="Helical" evidence="6">
    <location>
        <begin position="214"/>
        <end position="239"/>
    </location>
</feature>
<dbReference type="RefSeq" id="WP_200803835.1">
    <property type="nucleotide sequence ID" value="NZ_FRAP01000006.1"/>
</dbReference>
<evidence type="ECO:0000256" key="4">
    <source>
        <dbReference type="ARBA" id="ARBA00022989"/>
    </source>
</evidence>
<dbReference type="PANTHER" id="PTHR35007:SF3">
    <property type="entry name" value="POSSIBLE CONSERVED ALANINE RICH MEMBRANE PROTEIN"/>
    <property type="match status" value="1"/>
</dbReference>
<evidence type="ECO:0000313" key="8">
    <source>
        <dbReference type="EMBL" id="SHK42865.1"/>
    </source>
</evidence>
<evidence type="ECO:0000256" key="5">
    <source>
        <dbReference type="ARBA" id="ARBA00023136"/>
    </source>
</evidence>
<protein>
    <submittedName>
        <fullName evidence="8">Type II secretion system protein F (GspF)</fullName>
    </submittedName>
</protein>
<evidence type="ECO:0000256" key="6">
    <source>
        <dbReference type="SAM" id="Phobius"/>
    </source>
</evidence>
<evidence type="ECO:0000256" key="1">
    <source>
        <dbReference type="ARBA" id="ARBA00004651"/>
    </source>
</evidence>
<reference evidence="8 9" key="1">
    <citation type="submission" date="2016-11" db="EMBL/GenBank/DDBJ databases">
        <authorList>
            <person name="Jaros S."/>
            <person name="Januszkiewicz K."/>
            <person name="Wedrychowicz H."/>
        </authorList>
    </citation>
    <scope>NUCLEOTIDE SEQUENCE [LARGE SCALE GENOMIC DNA]</scope>
    <source>
        <strain evidence="8 9">DSM 43832</strain>
    </source>
</reference>
<gene>
    <name evidence="8" type="ORF">SAMN05443637_10690</name>
</gene>
<name>A0A1M6SDW7_PSETH</name>
<evidence type="ECO:0000256" key="2">
    <source>
        <dbReference type="ARBA" id="ARBA00022475"/>
    </source>
</evidence>
<dbReference type="PANTHER" id="PTHR35007">
    <property type="entry name" value="INTEGRAL MEMBRANE PROTEIN-RELATED"/>
    <property type="match status" value="1"/>
</dbReference>
<evidence type="ECO:0000256" key="3">
    <source>
        <dbReference type="ARBA" id="ARBA00022692"/>
    </source>
</evidence>
<dbReference type="Proteomes" id="UP000184363">
    <property type="component" value="Unassembled WGS sequence"/>
</dbReference>
<dbReference type="Pfam" id="PF00482">
    <property type="entry name" value="T2SSF"/>
    <property type="match status" value="1"/>
</dbReference>
<evidence type="ECO:0000313" key="9">
    <source>
        <dbReference type="Proteomes" id="UP000184363"/>
    </source>
</evidence>
<accession>A0A1M6SDW7</accession>
<keyword evidence="2" id="KW-1003">Cell membrane</keyword>
<comment type="subcellular location">
    <subcellularLocation>
        <location evidence="1">Cell membrane</location>
        <topology evidence="1">Multi-pass membrane protein</topology>
    </subcellularLocation>
</comment>
<feature type="transmembrane region" description="Helical" evidence="6">
    <location>
        <begin position="51"/>
        <end position="84"/>
    </location>
</feature>
<dbReference type="InterPro" id="IPR018076">
    <property type="entry name" value="T2SS_GspF_dom"/>
</dbReference>
<sequence length="242" mass="23337">MSPDVVRACGLVVLAVAVLVVGPPPGGRRLADLAAPATGPAAPDPPIRPAWIAIAGLAGAAVGWVAAGAAAAAVVGTAAVTAAVGVVRRASREPADSEIDLSGCWELLAVCLRAGMPVAAAVTAAAESLDGPAGARLRRVAGLLALGADPSNAWQTVAAVPSLAVFARAAARSAGTGAGLAEVAAAEAARLRAAVADTAAGRAQRAGVLITGPLGLCFLPAFLVLGIGPVVIGLAGAVLTQW</sequence>
<dbReference type="STRING" id="1848.SAMN05443637_10690"/>
<keyword evidence="4 6" id="KW-1133">Transmembrane helix</keyword>
<keyword evidence="9" id="KW-1185">Reference proteome</keyword>
<dbReference type="EMBL" id="FRAP01000006">
    <property type="protein sequence ID" value="SHK42865.1"/>
    <property type="molecule type" value="Genomic_DNA"/>
</dbReference>
<dbReference type="GO" id="GO:0005886">
    <property type="term" value="C:plasma membrane"/>
    <property type="evidence" value="ECO:0007669"/>
    <property type="project" value="UniProtKB-SubCell"/>
</dbReference>
<dbReference type="AlphaFoldDB" id="A0A1M6SDW7"/>
<keyword evidence="5 6" id="KW-0472">Membrane</keyword>
<organism evidence="8 9">
    <name type="scientific">Pseudonocardia thermophila</name>
    <dbReference type="NCBI Taxonomy" id="1848"/>
    <lineage>
        <taxon>Bacteria</taxon>
        <taxon>Bacillati</taxon>
        <taxon>Actinomycetota</taxon>
        <taxon>Actinomycetes</taxon>
        <taxon>Pseudonocardiales</taxon>
        <taxon>Pseudonocardiaceae</taxon>
        <taxon>Pseudonocardia</taxon>
    </lineage>
</organism>
<proteinExistence type="predicted"/>
<feature type="domain" description="Type II secretion system protein GspF" evidence="7">
    <location>
        <begin position="107"/>
        <end position="226"/>
    </location>
</feature>